<dbReference type="EMBL" id="JARJCM010000038">
    <property type="protein sequence ID" value="KAJ7037223.1"/>
    <property type="molecule type" value="Genomic_DNA"/>
</dbReference>
<feature type="signal peptide" evidence="1">
    <location>
        <begin position="1"/>
        <end position="19"/>
    </location>
</feature>
<name>A0AAD6X356_9AGAR</name>
<dbReference type="Proteomes" id="UP001218188">
    <property type="component" value="Unassembled WGS sequence"/>
</dbReference>
<accession>A0AAD6X356</accession>
<organism evidence="2 3">
    <name type="scientific">Mycena alexandri</name>
    <dbReference type="NCBI Taxonomy" id="1745969"/>
    <lineage>
        <taxon>Eukaryota</taxon>
        <taxon>Fungi</taxon>
        <taxon>Dikarya</taxon>
        <taxon>Basidiomycota</taxon>
        <taxon>Agaricomycotina</taxon>
        <taxon>Agaricomycetes</taxon>
        <taxon>Agaricomycetidae</taxon>
        <taxon>Agaricales</taxon>
        <taxon>Marasmiineae</taxon>
        <taxon>Mycenaceae</taxon>
        <taxon>Mycena</taxon>
    </lineage>
</organism>
<protein>
    <submittedName>
        <fullName evidence="2">Uncharacterized protein</fullName>
    </submittedName>
</protein>
<keyword evidence="3" id="KW-1185">Reference proteome</keyword>
<gene>
    <name evidence="2" type="ORF">C8F04DRAFT_1092976</name>
</gene>
<comment type="caution">
    <text evidence="2">The sequence shown here is derived from an EMBL/GenBank/DDBJ whole genome shotgun (WGS) entry which is preliminary data.</text>
</comment>
<proteinExistence type="predicted"/>
<evidence type="ECO:0000313" key="2">
    <source>
        <dbReference type="EMBL" id="KAJ7037223.1"/>
    </source>
</evidence>
<keyword evidence="1" id="KW-0732">Signal</keyword>
<evidence type="ECO:0000313" key="3">
    <source>
        <dbReference type="Proteomes" id="UP001218188"/>
    </source>
</evidence>
<feature type="chain" id="PRO_5041901746" evidence="1">
    <location>
        <begin position="20"/>
        <end position="143"/>
    </location>
</feature>
<sequence length="143" mass="16062">MLNIFGLLLIVTSLHYVSPARLTRVLSDAMSSLEKLYLDMAMAGLLGLLPTTTFTPMQILRVKVGVNQTETLRNSKSWRTSLSSFFAGRSVSLFRCIEEVKDFQRHLQILQEDHRHRTNSLPLSFPTGVSHSTGTARFRPLAA</sequence>
<evidence type="ECO:0000256" key="1">
    <source>
        <dbReference type="SAM" id="SignalP"/>
    </source>
</evidence>
<reference evidence="2" key="1">
    <citation type="submission" date="2023-03" db="EMBL/GenBank/DDBJ databases">
        <title>Massive genome expansion in bonnet fungi (Mycena s.s.) driven by repeated elements and novel gene families across ecological guilds.</title>
        <authorList>
            <consortium name="Lawrence Berkeley National Laboratory"/>
            <person name="Harder C.B."/>
            <person name="Miyauchi S."/>
            <person name="Viragh M."/>
            <person name="Kuo A."/>
            <person name="Thoen E."/>
            <person name="Andreopoulos B."/>
            <person name="Lu D."/>
            <person name="Skrede I."/>
            <person name="Drula E."/>
            <person name="Henrissat B."/>
            <person name="Morin E."/>
            <person name="Kohler A."/>
            <person name="Barry K."/>
            <person name="LaButti K."/>
            <person name="Morin E."/>
            <person name="Salamov A."/>
            <person name="Lipzen A."/>
            <person name="Mereny Z."/>
            <person name="Hegedus B."/>
            <person name="Baldrian P."/>
            <person name="Stursova M."/>
            <person name="Weitz H."/>
            <person name="Taylor A."/>
            <person name="Grigoriev I.V."/>
            <person name="Nagy L.G."/>
            <person name="Martin F."/>
            <person name="Kauserud H."/>
        </authorList>
    </citation>
    <scope>NUCLEOTIDE SEQUENCE</scope>
    <source>
        <strain evidence="2">CBHHK200</strain>
    </source>
</reference>
<dbReference type="AlphaFoldDB" id="A0AAD6X356"/>